<dbReference type="Proteomes" id="UP001190700">
    <property type="component" value="Unassembled WGS sequence"/>
</dbReference>
<dbReference type="PANTHER" id="PTHR24171">
    <property type="entry name" value="ANKYRIN REPEAT DOMAIN-CONTAINING PROTEIN 39-RELATED"/>
    <property type="match status" value="1"/>
</dbReference>
<dbReference type="Pfam" id="PF12796">
    <property type="entry name" value="Ank_2"/>
    <property type="match status" value="1"/>
</dbReference>
<dbReference type="EMBL" id="LGRX02030305">
    <property type="protein sequence ID" value="KAK3245873.1"/>
    <property type="molecule type" value="Genomic_DNA"/>
</dbReference>
<feature type="repeat" description="ANK" evidence="3">
    <location>
        <begin position="40"/>
        <end position="72"/>
    </location>
</feature>
<dbReference type="SUPFAM" id="SSF48403">
    <property type="entry name" value="Ankyrin repeat"/>
    <property type="match status" value="1"/>
</dbReference>
<dbReference type="Pfam" id="PF13637">
    <property type="entry name" value="Ank_4"/>
    <property type="match status" value="1"/>
</dbReference>
<gene>
    <name evidence="4" type="ORF">CYMTET_44578</name>
</gene>
<dbReference type="Gene3D" id="1.25.40.20">
    <property type="entry name" value="Ankyrin repeat-containing domain"/>
    <property type="match status" value="3"/>
</dbReference>
<comment type="caution">
    <text evidence="4">The sequence shown here is derived from an EMBL/GenBank/DDBJ whole genome shotgun (WGS) entry which is preliminary data.</text>
</comment>
<protein>
    <submittedName>
        <fullName evidence="4">Uncharacterized protein</fullName>
    </submittedName>
</protein>
<dbReference type="Pfam" id="PF00023">
    <property type="entry name" value="Ank"/>
    <property type="match status" value="1"/>
</dbReference>
<keyword evidence="2 3" id="KW-0040">ANK repeat</keyword>
<dbReference type="PANTHER" id="PTHR24171:SF9">
    <property type="entry name" value="ANKYRIN REPEAT DOMAIN-CONTAINING PROTEIN 39"/>
    <property type="match status" value="1"/>
</dbReference>
<evidence type="ECO:0000313" key="4">
    <source>
        <dbReference type="EMBL" id="KAK3245873.1"/>
    </source>
</evidence>
<evidence type="ECO:0000313" key="5">
    <source>
        <dbReference type="Proteomes" id="UP001190700"/>
    </source>
</evidence>
<accession>A0AAE0EZ63</accession>
<dbReference type="InterPro" id="IPR002110">
    <property type="entry name" value="Ankyrin_rpt"/>
</dbReference>
<dbReference type="InterPro" id="IPR036770">
    <property type="entry name" value="Ankyrin_rpt-contain_sf"/>
</dbReference>
<organism evidence="4 5">
    <name type="scientific">Cymbomonas tetramitiformis</name>
    <dbReference type="NCBI Taxonomy" id="36881"/>
    <lineage>
        <taxon>Eukaryota</taxon>
        <taxon>Viridiplantae</taxon>
        <taxon>Chlorophyta</taxon>
        <taxon>Pyramimonadophyceae</taxon>
        <taxon>Pyramimonadales</taxon>
        <taxon>Pyramimonadaceae</taxon>
        <taxon>Cymbomonas</taxon>
    </lineage>
</organism>
<sequence length="238" mass="25290">MGKLHTAAKDGDIEKVKKLVAGRYMSMFGAGSLVDELDEDGQTALHLAASKGHAEVCTFLLGKGADQNAPGVANFMPLHMAAAAGHVDVVALLVAHRVNIDATNQSFVTPLEEAARNGHAKCVGLLLAEHRRRQGVALTTGSRSDDSLAGERQRQLLLQRCVTYGHYPVVDLLLQDFDEPSTQQLQELLVKAAACGHSEVVELLLENGARPQAPNSEGIIPAVAAKDNGHIALSKRLA</sequence>
<evidence type="ECO:0000256" key="3">
    <source>
        <dbReference type="PROSITE-ProRule" id="PRU00023"/>
    </source>
</evidence>
<keyword evidence="1" id="KW-0677">Repeat</keyword>
<dbReference type="SMART" id="SM00248">
    <property type="entry name" value="ANK"/>
    <property type="match status" value="5"/>
</dbReference>
<keyword evidence="5" id="KW-1185">Reference proteome</keyword>
<name>A0AAE0EZ63_9CHLO</name>
<feature type="non-terminal residue" evidence="4">
    <location>
        <position position="238"/>
    </location>
</feature>
<dbReference type="PROSITE" id="PS50088">
    <property type="entry name" value="ANK_REPEAT"/>
    <property type="match status" value="2"/>
</dbReference>
<dbReference type="AlphaFoldDB" id="A0AAE0EZ63"/>
<evidence type="ECO:0000256" key="1">
    <source>
        <dbReference type="ARBA" id="ARBA00022737"/>
    </source>
</evidence>
<feature type="repeat" description="ANK" evidence="3">
    <location>
        <begin position="73"/>
        <end position="105"/>
    </location>
</feature>
<evidence type="ECO:0000256" key="2">
    <source>
        <dbReference type="ARBA" id="ARBA00023043"/>
    </source>
</evidence>
<dbReference type="PRINTS" id="PR01415">
    <property type="entry name" value="ANKYRIN"/>
</dbReference>
<proteinExistence type="predicted"/>
<dbReference type="PROSITE" id="PS50297">
    <property type="entry name" value="ANK_REP_REGION"/>
    <property type="match status" value="2"/>
</dbReference>
<reference evidence="4 5" key="1">
    <citation type="journal article" date="2015" name="Genome Biol. Evol.">
        <title>Comparative Genomics of a Bacterivorous Green Alga Reveals Evolutionary Causalities and Consequences of Phago-Mixotrophic Mode of Nutrition.</title>
        <authorList>
            <person name="Burns J.A."/>
            <person name="Paasch A."/>
            <person name="Narechania A."/>
            <person name="Kim E."/>
        </authorList>
    </citation>
    <scope>NUCLEOTIDE SEQUENCE [LARGE SCALE GENOMIC DNA]</scope>
    <source>
        <strain evidence="4 5">PLY_AMNH</strain>
    </source>
</reference>